<sequence length="229" mass="25063">MLWQAHTDIILRCACSRIRCTTAARGGRDAANGGGISTETGIGLSRPLGLRRRAYLQGQDSADTTGSKEAQRKGNAHSLSTRGVQRLESCVFGRTRTSPRFGYLLTDRPLMATSMQVDLLCVSDKRSYGPLAQHQSLTTRSRQHARPDNAPWVAADVTHAPDSRARPKSAILFPGMGLCSLGTFFALARVRPYTVWIGNRKCCCYVQICLPCFRILGYAVDVSGLSPWT</sequence>
<feature type="compositionally biased region" description="Polar residues" evidence="1">
    <location>
        <begin position="58"/>
        <end position="68"/>
    </location>
</feature>
<evidence type="ECO:0000313" key="3">
    <source>
        <dbReference type="Proteomes" id="UP000078340"/>
    </source>
</evidence>
<name>A0A179HZ78_PURLI</name>
<protein>
    <submittedName>
        <fullName evidence="2">Uncharacterized protein</fullName>
    </submittedName>
</protein>
<evidence type="ECO:0000256" key="1">
    <source>
        <dbReference type="SAM" id="MobiDB-lite"/>
    </source>
</evidence>
<gene>
    <name evidence="2" type="ORF">VFPFJ_00897</name>
</gene>
<proteinExistence type="predicted"/>
<comment type="caution">
    <text evidence="2">The sequence shown here is derived from an EMBL/GenBank/DDBJ whole genome shotgun (WGS) entry which is preliminary data.</text>
</comment>
<evidence type="ECO:0000313" key="2">
    <source>
        <dbReference type="EMBL" id="OAQ94788.1"/>
    </source>
</evidence>
<dbReference type="Proteomes" id="UP000078340">
    <property type="component" value="Unassembled WGS sequence"/>
</dbReference>
<feature type="region of interest" description="Disordered" evidence="1">
    <location>
        <begin position="58"/>
        <end position="81"/>
    </location>
</feature>
<organism evidence="2 3">
    <name type="scientific">Purpureocillium lilacinum</name>
    <name type="common">Paecilomyces lilacinus</name>
    <dbReference type="NCBI Taxonomy" id="33203"/>
    <lineage>
        <taxon>Eukaryota</taxon>
        <taxon>Fungi</taxon>
        <taxon>Dikarya</taxon>
        <taxon>Ascomycota</taxon>
        <taxon>Pezizomycotina</taxon>
        <taxon>Sordariomycetes</taxon>
        <taxon>Hypocreomycetidae</taxon>
        <taxon>Hypocreales</taxon>
        <taxon>Ophiocordycipitaceae</taxon>
        <taxon>Purpureocillium</taxon>
    </lineage>
</organism>
<dbReference type="EMBL" id="LSBI01000001">
    <property type="protein sequence ID" value="OAQ94788.1"/>
    <property type="molecule type" value="Genomic_DNA"/>
</dbReference>
<accession>A0A179HZ78</accession>
<reference evidence="2 3" key="1">
    <citation type="submission" date="2016-02" db="EMBL/GenBank/DDBJ databases">
        <title>Biosynthesis of antibiotic leucinostatins and their inhibition on Phytophthora in bio-control Purpureocillium lilacinum.</title>
        <authorList>
            <person name="Wang G."/>
            <person name="Liu Z."/>
            <person name="Lin R."/>
            <person name="Li E."/>
            <person name="Mao Z."/>
            <person name="Ling J."/>
            <person name="Yin W."/>
            <person name="Xie B."/>
        </authorList>
    </citation>
    <scope>NUCLEOTIDE SEQUENCE [LARGE SCALE GENOMIC DNA]</scope>
    <source>
        <strain evidence="2">PLFJ-1</strain>
    </source>
</reference>
<dbReference type="AlphaFoldDB" id="A0A179HZ78"/>